<accession>A0A399J9J0</accession>
<dbReference type="Proteomes" id="UP000265419">
    <property type="component" value="Unassembled WGS sequence"/>
</dbReference>
<evidence type="ECO:0008006" key="3">
    <source>
        <dbReference type="Google" id="ProtNLM"/>
    </source>
</evidence>
<evidence type="ECO:0000313" key="2">
    <source>
        <dbReference type="Proteomes" id="UP000265419"/>
    </source>
</evidence>
<evidence type="ECO:0000313" key="1">
    <source>
        <dbReference type="EMBL" id="RII40859.1"/>
    </source>
</evidence>
<organism evidence="1 2">
    <name type="scientific">Galactobacter valiniphilus</name>
    <dbReference type="NCBI Taxonomy" id="2676122"/>
    <lineage>
        <taxon>Bacteria</taxon>
        <taxon>Bacillati</taxon>
        <taxon>Actinomycetota</taxon>
        <taxon>Actinomycetes</taxon>
        <taxon>Micrococcales</taxon>
        <taxon>Micrococcaceae</taxon>
        <taxon>Galactobacter</taxon>
    </lineage>
</organism>
<name>A0A399J9J0_9MICC</name>
<reference evidence="1 2" key="1">
    <citation type="submission" date="2018-07" db="EMBL/GenBank/DDBJ databases">
        <title>Arthrobacter sp. nov., isolated from raw cow's milk with high bacterial count.</title>
        <authorList>
            <person name="Hahne J."/>
            <person name="Isele D."/>
            <person name="Lipski A."/>
        </authorList>
    </citation>
    <scope>NUCLEOTIDE SEQUENCE [LARGE SCALE GENOMIC DNA]</scope>
    <source>
        <strain evidence="1 2">JZ R-35</strain>
    </source>
</reference>
<sequence>MFGTGLEWTDSAARHGILRADALYAISHHEVSAEIEGRDGLRTVLYIGHPHGQTDRYLEVIVALWEPRNMQVFHAMELTDKWRYY</sequence>
<comment type="caution">
    <text evidence="1">The sequence shown here is derived from an EMBL/GenBank/DDBJ whole genome shotgun (WGS) entry which is preliminary data.</text>
</comment>
<dbReference type="AlphaFoldDB" id="A0A399J9J0"/>
<keyword evidence="2" id="KW-1185">Reference proteome</keyword>
<protein>
    <recommendedName>
        <fullName evidence="3">DUF4258 domain-containing protein</fullName>
    </recommendedName>
</protein>
<dbReference type="EMBL" id="QQXK01000068">
    <property type="protein sequence ID" value="RII40859.1"/>
    <property type="molecule type" value="Genomic_DNA"/>
</dbReference>
<proteinExistence type="predicted"/>
<gene>
    <name evidence="1" type="ORF">DWB68_15735</name>
</gene>